<dbReference type="PRINTS" id="PR00067">
    <property type="entry name" value="CATALASE"/>
</dbReference>
<comment type="function">
    <text evidence="10">Occurs in almost all aerobically respiring organisms and serves to protect cells from the toxic effects of hydrogen peroxide.</text>
</comment>
<dbReference type="GO" id="GO:0005829">
    <property type="term" value="C:cytosol"/>
    <property type="evidence" value="ECO:0007669"/>
    <property type="project" value="TreeGrafter"/>
</dbReference>
<dbReference type="Proteomes" id="UP000279259">
    <property type="component" value="Unassembled WGS sequence"/>
</dbReference>
<dbReference type="Gene3D" id="1.20.1370.20">
    <property type="match status" value="1"/>
</dbReference>
<dbReference type="OrthoDB" id="6880011at2759"/>
<dbReference type="CDD" id="cd03132">
    <property type="entry name" value="GATase1_catalase"/>
    <property type="match status" value="1"/>
</dbReference>
<dbReference type="InterPro" id="IPR020835">
    <property type="entry name" value="Catalase_sf"/>
</dbReference>
<dbReference type="GO" id="GO:0004096">
    <property type="term" value="F:catalase activity"/>
    <property type="evidence" value="ECO:0007669"/>
    <property type="project" value="UniProtKB-UniRule"/>
</dbReference>
<dbReference type="EC" id="1.11.1.6" evidence="3 10"/>
<evidence type="ECO:0000256" key="1">
    <source>
        <dbReference type="ARBA" id="ARBA00001971"/>
    </source>
</evidence>
<evidence type="ECO:0000256" key="9">
    <source>
        <dbReference type="ARBA" id="ARBA00023324"/>
    </source>
</evidence>
<feature type="active site" evidence="11">
    <location>
        <position position="81"/>
    </location>
</feature>
<evidence type="ECO:0000256" key="14">
    <source>
        <dbReference type="RuleBase" id="RU004142"/>
    </source>
</evidence>
<dbReference type="EMBL" id="RSCD01000002">
    <property type="protein sequence ID" value="RSH94501.1"/>
    <property type="molecule type" value="Genomic_DNA"/>
</dbReference>
<evidence type="ECO:0000256" key="12">
    <source>
        <dbReference type="PIRSR" id="PIRSR038927-2"/>
    </source>
</evidence>
<dbReference type="Gene3D" id="3.40.50.880">
    <property type="match status" value="1"/>
</dbReference>
<evidence type="ECO:0000256" key="10">
    <source>
        <dbReference type="PIRNR" id="PIRNR038927"/>
    </source>
</evidence>
<dbReference type="Gene3D" id="2.40.180.10">
    <property type="entry name" value="Catalase core domain"/>
    <property type="match status" value="1"/>
</dbReference>
<feature type="domain" description="Catalase core" evidence="15">
    <location>
        <begin position="34"/>
        <end position="411"/>
    </location>
</feature>
<evidence type="ECO:0000256" key="5">
    <source>
        <dbReference type="ARBA" id="ARBA00022617"/>
    </source>
</evidence>
<keyword evidence="8 10" id="KW-0408">Iron</keyword>
<dbReference type="GO" id="GO:0046872">
    <property type="term" value="F:metal ion binding"/>
    <property type="evidence" value="ECO:0007669"/>
    <property type="project" value="UniProtKB-KW"/>
</dbReference>
<dbReference type="PROSITE" id="PS00438">
    <property type="entry name" value="CATALASE_2"/>
    <property type="match status" value="1"/>
</dbReference>
<keyword evidence="7 10" id="KW-0560">Oxidoreductase</keyword>
<organism evidence="16 17">
    <name type="scientific">Saitozyma podzolica</name>
    <dbReference type="NCBI Taxonomy" id="1890683"/>
    <lineage>
        <taxon>Eukaryota</taxon>
        <taxon>Fungi</taxon>
        <taxon>Dikarya</taxon>
        <taxon>Basidiomycota</taxon>
        <taxon>Agaricomycotina</taxon>
        <taxon>Tremellomycetes</taxon>
        <taxon>Tremellales</taxon>
        <taxon>Trimorphomycetaceae</taxon>
        <taxon>Saitozyma</taxon>
    </lineage>
</organism>
<dbReference type="GO" id="GO:0042744">
    <property type="term" value="P:hydrogen peroxide catabolic process"/>
    <property type="evidence" value="ECO:0007669"/>
    <property type="project" value="UniProtKB-UniRule"/>
</dbReference>
<dbReference type="FunFam" id="2.40.180.10:FF:000003">
    <property type="entry name" value="Catalase"/>
    <property type="match status" value="1"/>
</dbReference>
<evidence type="ECO:0000313" key="17">
    <source>
        <dbReference type="Proteomes" id="UP000279259"/>
    </source>
</evidence>
<dbReference type="InterPro" id="IPR010582">
    <property type="entry name" value="Catalase_immune_responsive"/>
</dbReference>
<keyword evidence="17" id="KW-1185">Reference proteome</keyword>
<keyword evidence="5 10" id="KW-0349">Heme</keyword>
<dbReference type="InterPro" id="IPR029062">
    <property type="entry name" value="Class_I_gatase-like"/>
</dbReference>
<dbReference type="STRING" id="1890683.A0A427YU24"/>
<dbReference type="InterPro" id="IPR024712">
    <property type="entry name" value="Catalase_clade2"/>
</dbReference>
<comment type="cofactor">
    <cofactor evidence="1 10 12">
        <name>heme</name>
        <dbReference type="ChEBI" id="CHEBI:30413"/>
    </cofactor>
</comment>
<keyword evidence="6 10" id="KW-0479">Metal-binding</keyword>
<keyword evidence="4 10" id="KW-0575">Peroxidase</keyword>
<dbReference type="SMART" id="SM01060">
    <property type="entry name" value="Catalase"/>
    <property type="match status" value="1"/>
</dbReference>
<evidence type="ECO:0000256" key="8">
    <source>
        <dbReference type="ARBA" id="ARBA00023004"/>
    </source>
</evidence>
<sequence>MAAVTQKVNAAVGDAKERQMGEFTVEQNDKTPLTSYFGTKIAETDIALRAGARGPTALEDFHNREKISHFDHERIPERAVHARGAGAFGEFKLHTPLTGLTTSKILNDTSRVTPAYVRFSTVNGSRGSADTVRDPRGMAVRLYTEEGNWDIVGNNIPVFFIQDAIKFVDLVHAVKPEPHREIPQAQTAHDNAWDFMSLHPQSTHMQMWILSDRAVPRSYRMMQGFGVHTFRLVNEEGKSTFVKYHWQPHLGTHSLVWDEALKLNGQDPDFHRRDLWDAIEAKAYPKWDLGVQLVKEEDEHKLIPEELVPVQYIGTLTLNRNPVDYFAEVEQVAFCTQHIVPGMDFTNGPLLQGRNFSYFDTQISRLGINFGDIPVNRPVCPFMTNHRDGQGYMTSKKNRAPYHPNRFDALPTVPPEHGGFASYREKVEGIKERMHGPKFSEFVNQATLFYNSMTDVEKEHMVAAAQFELSKCEEAQVHQAAIERYNLIDHSFAVKVAEVLPHVKVPDEVRPNHGKKSAFLSQVDGQGQKFTAAGRKVGVYVLPGYDYTLAAGIKTAFEAGGIMAKIVSAVTGPVAGSNGSTLPAEFTFENSRSTYFDSVIFIGGPGDEYATKLKVGRLIHAVREAYAHFKTVGATGNAVQWITDICLPGDFSPSVKTSESIVQENGCVFAPNPGVGVQFGEAYIENLAKHRYWARDVSHIAA</sequence>
<dbReference type="PROSITE" id="PS51402">
    <property type="entry name" value="CATALASE_3"/>
    <property type="match status" value="1"/>
</dbReference>
<accession>A0A427YU24</accession>
<dbReference type="GO" id="GO:0006979">
    <property type="term" value="P:response to oxidative stress"/>
    <property type="evidence" value="ECO:0007669"/>
    <property type="project" value="InterPro"/>
</dbReference>
<evidence type="ECO:0000313" key="16">
    <source>
        <dbReference type="EMBL" id="RSH94501.1"/>
    </source>
</evidence>
<dbReference type="Pfam" id="PF00199">
    <property type="entry name" value="Catalase"/>
    <property type="match status" value="1"/>
</dbReference>
<dbReference type="InterPro" id="IPR024708">
    <property type="entry name" value="Catalase_AS"/>
</dbReference>
<gene>
    <name evidence="16" type="ORF">EHS25_004304</name>
</gene>
<dbReference type="InterPro" id="IPR018028">
    <property type="entry name" value="Catalase"/>
</dbReference>
<dbReference type="InterPro" id="IPR011614">
    <property type="entry name" value="Catalase_core"/>
</dbReference>
<dbReference type="InterPro" id="IPR043156">
    <property type="entry name" value="Catalase_clade2_helical"/>
</dbReference>
<evidence type="ECO:0000256" key="3">
    <source>
        <dbReference type="ARBA" id="ARBA00012314"/>
    </source>
</evidence>
<dbReference type="AlphaFoldDB" id="A0A427YU24"/>
<evidence type="ECO:0000256" key="2">
    <source>
        <dbReference type="ARBA" id="ARBA00005329"/>
    </source>
</evidence>
<comment type="similarity">
    <text evidence="2 10 13">Belongs to the catalase family.</text>
</comment>
<dbReference type="PANTHER" id="PTHR42821:SF1">
    <property type="entry name" value="CATALASE-B"/>
    <property type="match status" value="1"/>
</dbReference>
<dbReference type="SUPFAM" id="SSF52317">
    <property type="entry name" value="Class I glutamine amidotransferase-like"/>
    <property type="match status" value="1"/>
</dbReference>
<dbReference type="InterPro" id="IPR041399">
    <property type="entry name" value="Catalase_large_C"/>
</dbReference>
<protein>
    <recommendedName>
        <fullName evidence="3 10">Catalase</fullName>
        <ecNumber evidence="3 10">1.11.1.6</ecNumber>
    </recommendedName>
</protein>
<evidence type="ECO:0000256" key="7">
    <source>
        <dbReference type="ARBA" id="ARBA00023002"/>
    </source>
</evidence>
<evidence type="ECO:0000256" key="13">
    <source>
        <dbReference type="RuleBase" id="RU000498"/>
    </source>
</evidence>
<dbReference type="PROSITE" id="PS00437">
    <property type="entry name" value="CATALASE_1"/>
    <property type="match status" value="1"/>
</dbReference>
<dbReference type="Pfam" id="PF06628">
    <property type="entry name" value="Catalase-rel"/>
    <property type="match status" value="1"/>
</dbReference>
<feature type="active site" evidence="11">
    <location>
        <position position="154"/>
    </location>
</feature>
<dbReference type="SUPFAM" id="SSF56634">
    <property type="entry name" value="Heme-dependent catalase-like"/>
    <property type="match status" value="1"/>
</dbReference>
<proteinExistence type="inferred from homology"/>
<evidence type="ECO:0000256" key="4">
    <source>
        <dbReference type="ARBA" id="ARBA00022559"/>
    </source>
</evidence>
<dbReference type="PIRSF" id="PIRSF038927">
    <property type="entry name" value="Catalase_clade2"/>
    <property type="match status" value="1"/>
</dbReference>
<name>A0A427YU24_9TREE</name>
<feature type="binding site" description="axial binding residue" evidence="12">
    <location>
        <position position="358"/>
    </location>
    <ligand>
        <name>heme</name>
        <dbReference type="ChEBI" id="CHEBI:30413"/>
    </ligand>
    <ligandPart>
        <name>Fe</name>
        <dbReference type="ChEBI" id="CHEBI:18248"/>
    </ligandPart>
</feature>
<dbReference type="PANTHER" id="PTHR42821">
    <property type="entry name" value="CATALASE"/>
    <property type="match status" value="1"/>
</dbReference>
<keyword evidence="9 10" id="KW-0376">Hydrogen peroxide</keyword>
<dbReference type="GO" id="GO:0020037">
    <property type="term" value="F:heme binding"/>
    <property type="evidence" value="ECO:0007669"/>
    <property type="project" value="UniProtKB-UniRule"/>
</dbReference>
<comment type="function">
    <text evidence="14">Catalyzes the degradation of hydrogen peroxide (H(2)O(2)) generated by peroxisomal oxidases to water and oxygen, thereby protecting cells from the toxic effects of hydrogen peroxide.</text>
</comment>
<dbReference type="Pfam" id="PF18011">
    <property type="entry name" value="Catalase_C"/>
    <property type="match status" value="1"/>
</dbReference>
<evidence type="ECO:0000259" key="15">
    <source>
        <dbReference type="SMART" id="SM01060"/>
    </source>
</evidence>
<reference evidence="16 17" key="1">
    <citation type="submission" date="2018-11" db="EMBL/GenBank/DDBJ databases">
        <title>Genome sequence of Saitozyma podzolica DSM 27192.</title>
        <authorList>
            <person name="Aliyu H."/>
            <person name="Gorte O."/>
            <person name="Ochsenreither K."/>
        </authorList>
    </citation>
    <scope>NUCLEOTIDE SEQUENCE [LARGE SCALE GENOMIC DNA]</scope>
    <source>
        <strain evidence="16 17">DSM 27192</strain>
    </source>
</reference>
<evidence type="ECO:0000256" key="11">
    <source>
        <dbReference type="PIRSR" id="PIRSR038927-1"/>
    </source>
</evidence>
<comment type="catalytic activity">
    <reaction evidence="10 13">
        <text>2 H2O2 = O2 + 2 H2O</text>
        <dbReference type="Rhea" id="RHEA:20309"/>
        <dbReference type="ChEBI" id="CHEBI:15377"/>
        <dbReference type="ChEBI" id="CHEBI:15379"/>
        <dbReference type="ChEBI" id="CHEBI:16240"/>
        <dbReference type="EC" id="1.11.1.6"/>
    </reaction>
</comment>
<dbReference type="InterPro" id="IPR002226">
    <property type="entry name" value="Catalase_haem_BS"/>
</dbReference>
<comment type="caution">
    <text evidence="16">The sequence shown here is derived from an EMBL/GenBank/DDBJ whole genome shotgun (WGS) entry which is preliminary data.</text>
</comment>
<evidence type="ECO:0000256" key="6">
    <source>
        <dbReference type="ARBA" id="ARBA00022723"/>
    </source>
</evidence>